<dbReference type="InterPro" id="IPR007168">
    <property type="entry name" value="Phageshock_PspC_N"/>
</dbReference>
<organism evidence="8 9">
    <name type="scientific">Candidatus Anaerotruncus excrementipullorum</name>
    <dbReference type="NCBI Taxonomy" id="2838465"/>
    <lineage>
        <taxon>Bacteria</taxon>
        <taxon>Bacillati</taxon>
        <taxon>Bacillota</taxon>
        <taxon>Clostridia</taxon>
        <taxon>Eubacteriales</taxon>
        <taxon>Oscillospiraceae</taxon>
        <taxon>Anaerotruncus</taxon>
    </lineage>
</organism>
<keyword evidence="5 6" id="KW-0472">Membrane</keyword>
<comment type="caution">
    <text evidence="8">The sequence shown here is derived from an EMBL/GenBank/DDBJ whole genome shotgun (WGS) entry which is preliminary data.</text>
</comment>
<keyword evidence="2" id="KW-1003">Cell membrane</keyword>
<sequence length="64" mass="7072">MQRLYRSSRDKMISGVCGGLGEYFGIDPTLLRLAWAALALFSFGTFLVLYVIAAVIIPYEGSRP</sequence>
<gene>
    <name evidence="8" type="ORF">H9736_00855</name>
</gene>
<dbReference type="AlphaFoldDB" id="A0A9D1WPN8"/>
<evidence type="ECO:0000256" key="4">
    <source>
        <dbReference type="ARBA" id="ARBA00022989"/>
    </source>
</evidence>
<reference evidence="8" key="2">
    <citation type="submission" date="2021-04" db="EMBL/GenBank/DDBJ databases">
        <authorList>
            <person name="Gilroy R."/>
        </authorList>
    </citation>
    <scope>NUCLEOTIDE SEQUENCE</scope>
    <source>
        <strain evidence="8">CHK188-5543</strain>
    </source>
</reference>
<dbReference type="PANTHER" id="PTHR33885:SF3">
    <property type="entry name" value="PHAGE SHOCK PROTEIN C"/>
    <property type="match status" value="1"/>
</dbReference>
<evidence type="ECO:0000256" key="6">
    <source>
        <dbReference type="SAM" id="Phobius"/>
    </source>
</evidence>
<evidence type="ECO:0000256" key="5">
    <source>
        <dbReference type="ARBA" id="ARBA00023136"/>
    </source>
</evidence>
<evidence type="ECO:0000256" key="2">
    <source>
        <dbReference type="ARBA" id="ARBA00022475"/>
    </source>
</evidence>
<evidence type="ECO:0000313" key="8">
    <source>
        <dbReference type="EMBL" id="HIX64776.1"/>
    </source>
</evidence>
<keyword evidence="3 6" id="KW-0812">Transmembrane</keyword>
<evidence type="ECO:0000256" key="3">
    <source>
        <dbReference type="ARBA" id="ARBA00022692"/>
    </source>
</evidence>
<evidence type="ECO:0000259" key="7">
    <source>
        <dbReference type="Pfam" id="PF04024"/>
    </source>
</evidence>
<comment type="subcellular location">
    <subcellularLocation>
        <location evidence="1">Cell membrane</location>
        <topology evidence="1">Single-pass membrane protein</topology>
    </subcellularLocation>
</comment>
<dbReference type="GO" id="GO:0005886">
    <property type="term" value="C:plasma membrane"/>
    <property type="evidence" value="ECO:0007669"/>
    <property type="project" value="UniProtKB-SubCell"/>
</dbReference>
<dbReference type="EMBL" id="DXES01000017">
    <property type="protein sequence ID" value="HIX64776.1"/>
    <property type="molecule type" value="Genomic_DNA"/>
</dbReference>
<dbReference type="InterPro" id="IPR052027">
    <property type="entry name" value="PspC"/>
</dbReference>
<evidence type="ECO:0000313" key="9">
    <source>
        <dbReference type="Proteomes" id="UP000886800"/>
    </source>
</evidence>
<dbReference type="Pfam" id="PF04024">
    <property type="entry name" value="PspC"/>
    <property type="match status" value="1"/>
</dbReference>
<evidence type="ECO:0000256" key="1">
    <source>
        <dbReference type="ARBA" id="ARBA00004162"/>
    </source>
</evidence>
<feature type="transmembrane region" description="Helical" evidence="6">
    <location>
        <begin position="33"/>
        <end position="59"/>
    </location>
</feature>
<proteinExistence type="predicted"/>
<reference evidence="8" key="1">
    <citation type="journal article" date="2021" name="PeerJ">
        <title>Extensive microbial diversity within the chicken gut microbiome revealed by metagenomics and culture.</title>
        <authorList>
            <person name="Gilroy R."/>
            <person name="Ravi A."/>
            <person name="Getino M."/>
            <person name="Pursley I."/>
            <person name="Horton D.L."/>
            <person name="Alikhan N.F."/>
            <person name="Baker D."/>
            <person name="Gharbi K."/>
            <person name="Hall N."/>
            <person name="Watson M."/>
            <person name="Adriaenssens E.M."/>
            <person name="Foster-Nyarko E."/>
            <person name="Jarju S."/>
            <person name="Secka A."/>
            <person name="Antonio M."/>
            <person name="Oren A."/>
            <person name="Chaudhuri R.R."/>
            <person name="La Ragione R."/>
            <person name="Hildebrand F."/>
            <person name="Pallen M.J."/>
        </authorList>
    </citation>
    <scope>NUCLEOTIDE SEQUENCE</scope>
    <source>
        <strain evidence="8">CHK188-5543</strain>
    </source>
</reference>
<dbReference type="Proteomes" id="UP000886800">
    <property type="component" value="Unassembled WGS sequence"/>
</dbReference>
<keyword evidence="4 6" id="KW-1133">Transmembrane helix</keyword>
<name>A0A9D1WPN8_9FIRM</name>
<accession>A0A9D1WPN8</accession>
<protein>
    <submittedName>
        <fullName evidence="8">PspC domain-containing protein</fullName>
    </submittedName>
</protein>
<feature type="domain" description="Phage shock protein PspC N-terminal" evidence="7">
    <location>
        <begin position="2"/>
        <end position="60"/>
    </location>
</feature>
<dbReference type="PANTHER" id="PTHR33885">
    <property type="entry name" value="PHAGE SHOCK PROTEIN C"/>
    <property type="match status" value="1"/>
</dbReference>